<accession>A0A6A3BZU0</accession>
<gene>
    <name evidence="1" type="ORF">F3Y22_tig00015910pilonHSYRG00068</name>
</gene>
<proteinExistence type="predicted"/>
<comment type="caution">
    <text evidence="1">The sequence shown here is derived from an EMBL/GenBank/DDBJ whole genome shotgun (WGS) entry which is preliminary data.</text>
</comment>
<name>A0A6A3BZU0_HIBSY</name>
<protein>
    <submittedName>
        <fullName evidence="1">Uncharacterized protein</fullName>
    </submittedName>
</protein>
<reference evidence="1" key="1">
    <citation type="submission" date="2019-09" db="EMBL/GenBank/DDBJ databases">
        <title>Draft genome information of white flower Hibiscus syriacus.</title>
        <authorList>
            <person name="Kim Y.-M."/>
        </authorList>
    </citation>
    <scope>NUCLEOTIDE SEQUENCE [LARGE SCALE GENOMIC DNA]</scope>
    <source>
        <strain evidence="1">YM2019G1</strain>
    </source>
</reference>
<dbReference type="EMBL" id="VEPZ02000623">
    <property type="protein sequence ID" value="KAE8721497.1"/>
    <property type="molecule type" value="Genomic_DNA"/>
</dbReference>
<evidence type="ECO:0000313" key="1">
    <source>
        <dbReference type="EMBL" id="KAE8721497.1"/>
    </source>
</evidence>
<organism evidence="1 2">
    <name type="scientific">Hibiscus syriacus</name>
    <name type="common">Rose of Sharon</name>
    <dbReference type="NCBI Taxonomy" id="106335"/>
    <lineage>
        <taxon>Eukaryota</taxon>
        <taxon>Viridiplantae</taxon>
        <taxon>Streptophyta</taxon>
        <taxon>Embryophyta</taxon>
        <taxon>Tracheophyta</taxon>
        <taxon>Spermatophyta</taxon>
        <taxon>Magnoliopsida</taxon>
        <taxon>eudicotyledons</taxon>
        <taxon>Gunneridae</taxon>
        <taxon>Pentapetalae</taxon>
        <taxon>rosids</taxon>
        <taxon>malvids</taxon>
        <taxon>Malvales</taxon>
        <taxon>Malvaceae</taxon>
        <taxon>Malvoideae</taxon>
        <taxon>Hibiscus</taxon>
    </lineage>
</organism>
<sequence>MKYVLVHPHRVGYEHNSYNEFCLSALRVDRVEHGFVSCTFKVPPCLINVDGGFATYELRISYWWLELINPAETFGDIVIDYLFCYFEQFFNMANSVSIAEELALCCHFLLGMDPRASASVMQDSFTYKKEMQRTAGYVGYLSYKCSYEEVDQKAKALRATANFTPSEDASVVDE</sequence>
<dbReference type="Proteomes" id="UP000436088">
    <property type="component" value="Unassembled WGS sequence"/>
</dbReference>
<dbReference type="Gene3D" id="1.50.10.20">
    <property type="match status" value="1"/>
</dbReference>
<evidence type="ECO:0000313" key="2">
    <source>
        <dbReference type="Proteomes" id="UP000436088"/>
    </source>
</evidence>
<dbReference type="AlphaFoldDB" id="A0A6A3BZU0"/>
<keyword evidence="2" id="KW-1185">Reference proteome</keyword>